<dbReference type="InterPro" id="IPR036097">
    <property type="entry name" value="HisK_dim/P_sf"/>
</dbReference>
<comment type="catalytic activity">
    <reaction evidence="1">
        <text>ATP + protein L-histidine = ADP + protein N-phospho-L-histidine.</text>
        <dbReference type="EC" id="2.7.13.3"/>
    </reaction>
</comment>
<dbReference type="RefSeq" id="WP_154572063.1">
    <property type="nucleotide sequence ID" value="NZ_JAQXPA010000078.1"/>
</dbReference>
<keyword evidence="10" id="KW-0067">ATP-binding</keyword>
<keyword evidence="8" id="KW-0547">Nucleotide-binding</keyword>
<dbReference type="EC" id="2.7.13.3" evidence="3"/>
<dbReference type="InterPro" id="IPR036890">
    <property type="entry name" value="HATPase_C_sf"/>
</dbReference>
<keyword evidence="6" id="KW-0808">Transferase</keyword>
<evidence type="ECO:0000256" key="13">
    <source>
        <dbReference type="ARBA" id="ARBA00023136"/>
    </source>
</evidence>
<sequence length="468" mass="52676">MDMSSIKTATLLYFLMFATILLILIWTLQTFFMDNYYQRMKIRETNQTSHVLEQLYEKQSDKFDSTAIHYSISSGSTIRVETADSVTIYDNGAKQDGSLMPYGPELGAAREQLKQSSFDSAAVIVKDNNNDGLSKLIHISYLGGRDSGNMLYVIAPLYPVKSTISILRQQLVYITFIAMMIAAILAYFMSIRLSAPIERITDSAIELSQGNYNVKFNGSGFTETKELARTLNTASYEMQKTDSYQKDLIANVSHDLKTPLTMIKSYAELIDDISGDDPVKRKQHLHVIIQEADRLNKLVTDMLSVSKLQSNALELNKVKFNIAEAASEVADTYRVLSEQGYEINVSICKSAWVYGDEEKLKQVMSNYISNAVKYGGENKFVAIELKRTGRKVRFDVIDHGVGIPSDEIGHVWDRYYRTSANHDRKIEGSGLGLSIVKGILTLHNANYGVESREGSGSDFWFEMDTVRK</sequence>
<dbReference type="InterPro" id="IPR003594">
    <property type="entry name" value="HATPase_dom"/>
</dbReference>
<feature type="transmembrane region" description="Helical" evidence="14">
    <location>
        <begin position="171"/>
        <end position="189"/>
    </location>
</feature>
<dbReference type="FunFam" id="1.10.287.130:FF:000001">
    <property type="entry name" value="Two-component sensor histidine kinase"/>
    <property type="match status" value="1"/>
</dbReference>
<dbReference type="SUPFAM" id="SSF55874">
    <property type="entry name" value="ATPase domain of HSP90 chaperone/DNA topoisomerase II/histidine kinase"/>
    <property type="match status" value="1"/>
</dbReference>
<dbReference type="PRINTS" id="PR00344">
    <property type="entry name" value="BCTRLSENSOR"/>
</dbReference>
<dbReference type="SUPFAM" id="SSF47384">
    <property type="entry name" value="Homodimeric domain of signal transducing histidine kinase"/>
    <property type="match status" value="1"/>
</dbReference>
<evidence type="ECO:0000256" key="10">
    <source>
        <dbReference type="ARBA" id="ARBA00022840"/>
    </source>
</evidence>
<dbReference type="InterPro" id="IPR050398">
    <property type="entry name" value="HssS/ArlS-like"/>
</dbReference>
<dbReference type="GO" id="GO:0000155">
    <property type="term" value="F:phosphorelay sensor kinase activity"/>
    <property type="evidence" value="ECO:0007669"/>
    <property type="project" value="InterPro"/>
</dbReference>
<evidence type="ECO:0000259" key="15">
    <source>
        <dbReference type="PROSITE" id="PS50109"/>
    </source>
</evidence>
<comment type="subcellular location">
    <subcellularLocation>
        <location evidence="2">Cell membrane</location>
        <topology evidence="2">Multi-pass membrane protein</topology>
    </subcellularLocation>
</comment>
<feature type="domain" description="HAMP" evidence="16">
    <location>
        <begin position="191"/>
        <end position="243"/>
    </location>
</feature>
<dbReference type="Pfam" id="PF00512">
    <property type="entry name" value="HisKA"/>
    <property type="match status" value="1"/>
</dbReference>
<dbReference type="Gene3D" id="3.30.565.10">
    <property type="entry name" value="Histidine kinase-like ATPase, C-terminal domain"/>
    <property type="match status" value="1"/>
</dbReference>
<reference evidence="17" key="1">
    <citation type="submission" date="2019-09" db="EMBL/GenBank/DDBJ databases">
        <title>In-depth cultivation of the pig gut microbiome towards novel bacterial diversity and tailored functional studies.</title>
        <authorList>
            <person name="Wylensek D."/>
            <person name="Hitch T.C.A."/>
            <person name="Clavel T."/>
        </authorList>
    </citation>
    <scope>NUCLEOTIDE SEQUENCE</scope>
    <source>
        <strain evidence="17">RF-744-FAT-WT-3</strain>
    </source>
</reference>
<dbReference type="CDD" id="cd06225">
    <property type="entry name" value="HAMP"/>
    <property type="match status" value="1"/>
</dbReference>
<dbReference type="Pfam" id="PF02518">
    <property type="entry name" value="HATPase_c"/>
    <property type="match status" value="1"/>
</dbReference>
<feature type="transmembrane region" description="Helical" evidence="14">
    <location>
        <begin position="12"/>
        <end position="33"/>
    </location>
</feature>
<dbReference type="PROSITE" id="PS50109">
    <property type="entry name" value="HIS_KIN"/>
    <property type="match status" value="1"/>
</dbReference>
<dbReference type="GO" id="GO:0005524">
    <property type="term" value="F:ATP binding"/>
    <property type="evidence" value="ECO:0007669"/>
    <property type="project" value="UniProtKB-KW"/>
</dbReference>
<keyword evidence="9 17" id="KW-0418">Kinase</keyword>
<evidence type="ECO:0000256" key="12">
    <source>
        <dbReference type="ARBA" id="ARBA00023012"/>
    </source>
</evidence>
<evidence type="ECO:0000256" key="14">
    <source>
        <dbReference type="SAM" id="Phobius"/>
    </source>
</evidence>
<dbReference type="InterPro" id="IPR004358">
    <property type="entry name" value="Sig_transdc_His_kin-like_C"/>
</dbReference>
<dbReference type="AlphaFoldDB" id="A0A6A8MBD1"/>
<dbReference type="SMART" id="SM00387">
    <property type="entry name" value="HATPase_c"/>
    <property type="match status" value="1"/>
</dbReference>
<organism evidence="17">
    <name type="scientific">Baileyella intestinalis</name>
    <dbReference type="NCBI Taxonomy" id="2606709"/>
    <lineage>
        <taxon>Bacteria</taxon>
        <taxon>Bacillati</taxon>
        <taxon>Bacillota</taxon>
        <taxon>Clostridia</taxon>
        <taxon>Peptostreptococcales</taxon>
        <taxon>Anaerovoracaceae</taxon>
        <taxon>Baileyella</taxon>
    </lineage>
</organism>
<dbReference type="PROSITE" id="PS50885">
    <property type="entry name" value="HAMP"/>
    <property type="match status" value="1"/>
</dbReference>
<dbReference type="PANTHER" id="PTHR45528">
    <property type="entry name" value="SENSOR HISTIDINE KINASE CPXA"/>
    <property type="match status" value="1"/>
</dbReference>
<keyword evidence="4" id="KW-1003">Cell membrane</keyword>
<keyword evidence="12" id="KW-0902">Two-component regulatory system</keyword>
<dbReference type="CDD" id="cd00082">
    <property type="entry name" value="HisKA"/>
    <property type="match status" value="1"/>
</dbReference>
<dbReference type="Gene3D" id="6.10.340.10">
    <property type="match status" value="1"/>
</dbReference>
<dbReference type="GO" id="GO:0005886">
    <property type="term" value="C:plasma membrane"/>
    <property type="evidence" value="ECO:0007669"/>
    <property type="project" value="UniProtKB-SubCell"/>
</dbReference>
<comment type="caution">
    <text evidence="17">The sequence shown here is derived from an EMBL/GenBank/DDBJ whole genome shotgun (WGS) entry which is preliminary data.</text>
</comment>
<evidence type="ECO:0000256" key="3">
    <source>
        <dbReference type="ARBA" id="ARBA00012438"/>
    </source>
</evidence>
<keyword evidence="7 14" id="KW-0812">Transmembrane</keyword>
<name>A0A6A8MBD1_9FIRM</name>
<feature type="domain" description="Histidine kinase" evidence="15">
    <location>
        <begin position="251"/>
        <end position="467"/>
    </location>
</feature>
<keyword evidence="13 14" id="KW-0472">Membrane</keyword>
<accession>A0A6A8MBD1</accession>
<proteinExistence type="predicted"/>
<evidence type="ECO:0000256" key="8">
    <source>
        <dbReference type="ARBA" id="ARBA00022741"/>
    </source>
</evidence>
<evidence type="ECO:0000256" key="6">
    <source>
        <dbReference type="ARBA" id="ARBA00022679"/>
    </source>
</evidence>
<evidence type="ECO:0000256" key="1">
    <source>
        <dbReference type="ARBA" id="ARBA00000085"/>
    </source>
</evidence>
<keyword evidence="11 14" id="KW-1133">Transmembrane helix</keyword>
<evidence type="ECO:0000256" key="7">
    <source>
        <dbReference type="ARBA" id="ARBA00022692"/>
    </source>
</evidence>
<dbReference type="Gene3D" id="1.10.287.130">
    <property type="match status" value="1"/>
</dbReference>
<dbReference type="InterPro" id="IPR003661">
    <property type="entry name" value="HisK_dim/P_dom"/>
</dbReference>
<keyword evidence="5" id="KW-0597">Phosphoprotein</keyword>
<dbReference type="InterPro" id="IPR003660">
    <property type="entry name" value="HAMP_dom"/>
</dbReference>
<evidence type="ECO:0000256" key="2">
    <source>
        <dbReference type="ARBA" id="ARBA00004651"/>
    </source>
</evidence>
<evidence type="ECO:0000256" key="11">
    <source>
        <dbReference type="ARBA" id="ARBA00022989"/>
    </source>
</evidence>
<dbReference type="SMART" id="SM00388">
    <property type="entry name" value="HisKA"/>
    <property type="match status" value="1"/>
</dbReference>
<evidence type="ECO:0000256" key="5">
    <source>
        <dbReference type="ARBA" id="ARBA00022553"/>
    </source>
</evidence>
<dbReference type="FunFam" id="3.30.565.10:FF:000006">
    <property type="entry name" value="Sensor histidine kinase WalK"/>
    <property type="match status" value="1"/>
</dbReference>
<protein>
    <recommendedName>
        <fullName evidence="3">histidine kinase</fullName>
        <ecNumber evidence="3">2.7.13.3</ecNumber>
    </recommendedName>
</protein>
<dbReference type="InterPro" id="IPR005467">
    <property type="entry name" value="His_kinase_dom"/>
</dbReference>
<evidence type="ECO:0000256" key="4">
    <source>
        <dbReference type="ARBA" id="ARBA00022475"/>
    </source>
</evidence>
<gene>
    <name evidence="17" type="ORF">FYJ66_03190</name>
</gene>
<evidence type="ECO:0000259" key="16">
    <source>
        <dbReference type="PROSITE" id="PS50885"/>
    </source>
</evidence>
<dbReference type="EMBL" id="VUNB01000002">
    <property type="protein sequence ID" value="MST68596.1"/>
    <property type="molecule type" value="Genomic_DNA"/>
</dbReference>
<evidence type="ECO:0000313" key="17">
    <source>
        <dbReference type="EMBL" id="MST68596.1"/>
    </source>
</evidence>
<dbReference type="PANTHER" id="PTHR45528:SF1">
    <property type="entry name" value="SENSOR HISTIDINE KINASE CPXA"/>
    <property type="match status" value="1"/>
</dbReference>
<evidence type="ECO:0000256" key="9">
    <source>
        <dbReference type="ARBA" id="ARBA00022777"/>
    </source>
</evidence>